<proteinExistence type="predicted"/>
<reference evidence="2" key="1">
    <citation type="submission" date="2024-07" db="EMBL/GenBank/DDBJ databases">
        <title>Two chromosome-level genome assemblies of Korean endemic species Abeliophyllum distichum and Forsythia ovata (Oleaceae).</title>
        <authorList>
            <person name="Jang H."/>
        </authorList>
    </citation>
    <scope>NUCLEOTIDE SEQUENCE [LARGE SCALE GENOMIC DNA]</scope>
</reference>
<dbReference type="EMBL" id="JBFOLK010000007">
    <property type="protein sequence ID" value="KAL2497879.1"/>
    <property type="molecule type" value="Genomic_DNA"/>
</dbReference>
<dbReference type="AlphaFoldDB" id="A0ABD1SCH6"/>
<sequence length="117" mass="13258">MFDELIGEAQERLPNMVVKSLDVHTDLGAQTFNRYLPTSWRAFVNEGKTEDWIEATLVCSIRADAAQLRSISSLKNQKKKMARAMKATLKANEIYEALHSTLAWLRVPSSNFLEDEG</sequence>
<accession>A0ABD1SCH6</accession>
<organism evidence="1 2">
    <name type="scientific">Abeliophyllum distichum</name>
    <dbReference type="NCBI Taxonomy" id="126358"/>
    <lineage>
        <taxon>Eukaryota</taxon>
        <taxon>Viridiplantae</taxon>
        <taxon>Streptophyta</taxon>
        <taxon>Embryophyta</taxon>
        <taxon>Tracheophyta</taxon>
        <taxon>Spermatophyta</taxon>
        <taxon>Magnoliopsida</taxon>
        <taxon>eudicotyledons</taxon>
        <taxon>Gunneridae</taxon>
        <taxon>Pentapetalae</taxon>
        <taxon>asterids</taxon>
        <taxon>lamiids</taxon>
        <taxon>Lamiales</taxon>
        <taxon>Oleaceae</taxon>
        <taxon>Forsythieae</taxon>
        <taxon>Abeliophyllum</taxon>
    </lineage>
</organism>
<comment type="caution">
    <text evidence="1">The sequence shown here is derived from an EMBL/GenBank/DDBJ whole genome shotgun (WGS) entry which is preliminary data.</text>
</comment>
<keyword evidence="2" id="KW-1185">Reference proteome</keyword>
<dbReference type="Proteomes" id="UP001604336">
    <property type="component" value="Unassembled WGS sequence"/>
</dbReference>
<evidence type="ECO:0000313" key="2">
    <source>
        <dbReference type="Proteomes" id="UP001604336"/>
    </source>
</evidence>
<name>A0ABD1SCH6_9LAMI</name>
<protein>
    <submittedName>
        <fullName evidence="1">Uncharacterized protein</fullName>
    </submittedName>
</protein>
<evidence type="ECO:0000313" key="1">
    <source>
        <dbReference type="EMBL" id="KAL2497879.1"/>
    </source>
</evidence>
<gene>
    <name evidence="1" type="ORF">Adt_23429</name>
</gene>